<feature type="transmembrane region" description="Helical" evidence="1">
    <location>
        <begin position="217"/>
        <end position="236"/>
    </location>
</feature>
<reference evidence="2 3" key="1">
    <citation type="journal article" date="2012" name="Science">
        <title>The Paleozoic origin of enzymatic lignin decomposition reconstructed from 31 fungal genomes.</title>
        <authorList>
            <person name="Floudas D."/>
            <person name="Binder M."/>
            <person name="Riley R."/>
            <person name="Barry K."/>
            <person name="Blanchette R.A."/>
            <person name="Henrissat B."/>
            <person name="Martinez A.T."/>
            <person name="Otillar R."/>
            <person name="Spatafora J.W."/>
            <person name="Yadav J.S."/>
            <person name="Aerts A."/>
            <person name="Benoit I."/>
            <person name="Boyd A."/>
            <person name="Carlson A."/>
            <person name="Copeland A."/>
            <person name="Coutinho P.M."/>
            <person name="de Vries R.P."/>
            <person name="Ferreira P."/>
            <person name="Findley K."/>
            <person name="Foster B."/>
            <person name="Gaskell J."/>
            <person name="Glotzer D."/>
            <person name="Gorecki P."/>
            <person name="Heitman J."/>
            <person name="Hesse C."/>
            <person name="Hori C."/>
            <person name="Igarashi K."/>
            <person name="Jurgens J.A."/>
            <person name="Kallen N."/>
            <person name="Kersten P."/>
            <person name="Kohler A."/>
            <person name="Kuees U."/>
            <person name="Kumar T.K.A."/>
            <person name="Kuo A."/>
            <person name="LaButti K."/>
            <person name="Larrondo L.F."/>
            <person name="Lindquist E."/>
            <person name="Ling A."/>
            <person name="Lombard V."/>
            <person name="Lucas S."/>
            <person name="Lundell T."/>
            <person name="Martin R."/>
            <person name="McLaughlin D.J."/>
            <person name="Morgenstern I."/>
            <person name="Morin E."/>
            <person name="Murat C."/>
            <person name="Nagy L.G."/>
            <person name="Nolan M."/>
            <person name="Ohm R.A."/>
            <person name="Patyshakuliyeva A."/>
            <person name="Rokas A."/>
            <person name="Ruiz-Duenas F.J."/>
            <person name="Sabat G."/>
            <person name="Salamov A."/>
            <person name="Samejima M."/>
            <person name="Schmutz J."/>
            <person name="Slot J.C."/>
            <person name="St John F."/>
            <person name="Stenlid J."/>
            <person name="Sun H."/>
            <person name="Sun S."/>
            <person name="Syed K."/>
            <person name="Tsang A."/>
            <person name="Wiebenga A."/>
            <person name="Young D."/>
            <person name="Pisabarro A."/>
            <person name="Eastwood D.C."/>
            <person name="Martin F."/>
            <person name="Cullen D."/>
            <person name="Grigoriev I.V."/>
            <person name="Hibbett D.S."/>
        </authorList>
    </citation>
    <scope>NUCLEOTIDE SEQUENCE</scope>
    <source>
        <strain evidence="3">FP-58527</strain>
    </source>
</reference>
<gene>
    <name evidence="2" type="ORF">FOMPIDRAFT_1045120</name>
</gene>
<keyword evidence="1" id="KW-0812">Transmembrane</keyword>
<evidence type="ECO:0000313" key="3">
    <source>
        <dbReference type="Proteomes" id="UP000015241"/>
    </source>
</evidence>
<feature type="transmembrane region" description="Helical" evidence="1">
    <location>
        <begin position="38"/>
        <end position="60"/>
    </location>
</feature>
<feature type="transmembrane region" description="Helical" evidence="1">
    <location>
        <begin position="278"/>
        <end position="299"/>
    </location>
</feature>
<name>S8G6L9_FOMSC</name>
<accession>S8G6L9</accession>
<feature type="transmembrane region" description="Helical" evidence="1">
    <location>
        <begin position="311"/>
        <end position="337"/>
    </location>
</feature>
<sequence length="404" mass="43735">MPFSTNWPVQVGLSGALHALFTLLLAIRTLGRRRNGGFLVLVVESALTYGVVSIVFAGLYCVGTLGANVLLPSMAQLQGIAVELIVVRIFTPEGHSSFPKPPLRLLRTRSYTKLAATSSCYYEGQTFLQSVNAGVYIGAIVLGLHTFSAARAIATVRPKNEKQSCRYGWLFTIGLLWLLAITNEARNITSNSDAWLNYDGQLETSFDYFSQGQGSPLNGVIVSSAFFVSVLADGFLLSRCYQPRNRLWIHISLTVIAMPSLLWNIMVVVFALTHANNVFLSLSVFPASLRIIFVVMLSWRTIKATNTQPESLRVGAIVVEFALPYGCISLALLILWATESIAANGFIPMLVQVQGITVDLITVRAWAAADQAAILPQSSVPATKTAPTRAATVPNAPLAAATTR</sequence>
<organism evidence="2 3">
    <name type="scientific">Fomitopsis schrenkii</name>
    <name type="common">Brown rot fungus</name>
    <dbReference type="NCBI Taxonomy" id="2126942"/>
    <lineage>
        <taxon>Eukaryota</taxon>
        <taxon>Fungi</taxon>
        <taxon>Dikarya</taxon>
        <taxon>Basidiomycota</taxon>
        <taxon>Agaricomycotina</taxon>
        <taxon>Agaricomycetes</taxon>
        <taxon>Polyporales</taxon>
        <taxon>Fomitopsis</taxon>
    </lineage>
</organism>
<keyword evidence="3" id="KW-1185">Reference proteome</keyword>
<dbReference type="InParanoid" id="S8G6L9"/>
<protein>
    <submittedName>
        <fullName evidence="2">Uncharacterized protein</fullName>
    </submittedName>
</protein>
<feature type="transmembrane region" description="Helical" evidence="1">
    <location>
        <begin position="6"/>
        <end position="26"/>
    </location>
</feature>
<dbReference type="EMBL" id="KE504123">
    <property type="protein sequence ID" value="EPT05820.1"/>
    <property type="molecule type" value="Genomic_DNA"/>
</dbReference>
<keyword evidence="1" id="KW-0472">Membrane</keyword>
<keyword evidence="1" id="KW-1133">Transmembrane helix</keyword>
<dbReference type="AlphaFoldDB" id="S8G6L9"/>
<feature type="transmembrane region" description="Helical" evidence="1">
    <location>
        <begin position="166"/>
        <end position="182"/>
    </location>
</feature>
<dbReference type="HOGENOM" id="CLU_681578_0_0_1"/>
<dbReference type="OrthoDB" id="2796825at2759"/>
<dbReference type="Proteomes" id="UP000015241">
    <property type="component" value="Unassembled WGS sequence"/>
</dbReference>
<feature type="transmembrane region" description="Helical" evidence="1">
    <location>
        <begin position="133"/>
        <end position="154"/>
    </location>
</feature>
<proteinExistence type="predicted"/>
<evidence type="ECO:0000256" key="1">
    <source>
        <dbReference type="SAM" id="Phobius"/>
    </source>
</evidence>
<evidence type="ECO:0000313" key="2">
    <source>
        <dbReference type="EMBL" id="EPT05820.1"/>
    </source>
</evidence>
<feature type="transmembrane region" description="Helical" evidence="1">
    <location>
        <begin position="248"/>
        <end position="272"/>
    </location>
</feature>